<evidence type="ECO:0000256" key="2">
    <source>
        <dbReference type="ARBA" id="ARBA00022679"/>
    </source>
</evidence>
<keyword evidence="10" id="KW-1185">Reference proteome</keyword>
<comment type="similarity">
    <text evidence="1">Belongs to the four-carbon acid sugar kinase family.</text>
</comment>
<dbReference type="InterPro" id="IPR031475">
    <property type="entry name" value="NBD_C"/>
</dbReference>
<sequence length="438" mass="48342">MSRLAVIADDLTGANDTAVQFAKKNMSSYVKLNIDKLEDNDSDVLIIDSDSRDLSAEQAYKKVKNISEKIYKQNISCVYKKIDSTLRGNIGAEIKAVADVFLPEIVIVAPAYPSNGRITVGGYHLLDGMLLEYTEIAHAPKTPVDKSYIPCIIRQQVDRKIGVLELKTINKGLAEVRTQIKKFIKQETNWIVCDAAKESDLQLVTEAIKEYQNILWVGSAGLAGYLNDFYNWIGTAHIDIAERSGSVLIVAGSISHITQRQIKYLMANKNIKTIKVDIAQIFIDKKQEEIKLVQLMNKYMSCKMDVLLTAATDDTDVAKAAWLGKQYDVSLKEVSEKTACFIAEITAKLNLEQLAGMVLTGGDTAVHICRAINADAIQIINEIDTGVPLGILYGENIEPIFVVTKAGAFGKGDIFVQAIDAIRNGGHKQKAQVERMIK</sequence>
<evidence type="ECO:0000256" key="6">
    <source>
        <dbReference type="ARBA" id="ARBA00023277"/>
    </source>
</evidence>
<keyword evidence="4" id="KW-0418">Kinase</keyword>
<keyword evidence="2" id="KW-0808">Transferase</keyword>
<evidence type="ECO:0000313" key="10">
    <source>
        <dbReference type="Proteomes" id="UP000559117"/>
    </source>
</evidence>
<dbReference type="EMBL" id="JACHFH010000029">
    <property type="protein sequence ID" value="MBB5336952.1"/>
    <property type="molecule type" value="Genomic_DNA"/>
</dbReference>
<dbReference type="Pfam" id="PF17042">
    <property type="entry name" value="NBD_C"/>
    <property type="match status" value="1"/>
</dbReference>
<keyword evidence="3" id="KW-0547">Nucleotide-binding</keyword>
<protein>
    <submittedName>
        <fullName evidence="9">Uncharacterized protein YgbK (DUF1537 family)</fullName>
    </submittedName>
</protein>
<dbReference type="InterPro" id="IPR042213">
    <property type="entry name" value="NBD_C_sf"/>
</dbReference>
<keyword evidence="5" id="KW-0067">ATP-binding</keyword>
<organism evidence="9 10">
    <name type="scientific">Pectinatus brassicae</name>
    <dbReference type="NCBI Taxonomy" id="862415"/>
    <lineage>
        <taxon>Bacteria</taxon>
        <taxon>Bacillati</taxon>
        <taxon>Bacillota</taxon>
        <taxon>Negativicutes</taxon>
        <taxon>Selenomonadales</taxon>
        <taxon>Selenomonadaceae</taxon>
        <taxon>Pectinatus</taxon>
    </lineage>
</organism>
<gene>
    <name evidence="9" type="ORF">HNR32_002107</name>
</gene>
<dbReference type="Proteomes" id="UP000559117">
    <property type="component" value="Unassembled WGS sequence"/>
</dbReference>
<evidence type="ECO:0000313" key="9">
    <source>
        <dbReference type="EMBL" id="MBB5336952.1"/>
    </source>
</evidence>
<comment type="caution">
    <text evidence="9">The sequence shown here is derived from an EMBL/GenBank/DDBJ whole genome shotgun (WGS) entry which is preliminary data.</text>
</comment>
<dbReference type="Gene3D" id="3.40.980.20">
    <property type="entry name" value="Four-carbon acid sugar kinase, nucleotide binding domain"/>
    <property type="match status" value="1"/>
</dbReference>
<evidence type="ECO:0000256" key="1">
    <source>
        <dbReference type="ARBA" id="ARBA00005715"/>
    </source>
</evidence>
<dbReference type="GO" id="GO:0005524">
    <property type="term" value="F:ATP binding"/>
    <property type="evidence" value="ECO:0007669"/>
    <property type="project" value="UniProtKB-KW"/>
</dbReference>
<reference evidence="9 10" key="1">
    <citation type="submission" date="2020-08" db="EMBL/GenBank/DDBJ databases">
        <title>Genomic Encyclopedia of Type Strains, Phase IV (KMG-IV): sequencing the most valuable type-strain genomes for metagenomic binning, comparative biology and taxonomic classification.</title>
        <authorList>
            <person name="Goeker M."/>
        </authorList>
    </citation>
    <scope>NUCLEOTIDE SEQUENCE [LARGE SCALE GENOMIC DNA]</scope>
    <source>
        <strain evidence="9 10">DSM 24661</strain>
    </source>
</reference>
<name>A0A840US31_9FIRM</name>
<dbReference type="InterPro" id="IPR010737">
    <property type="entry name" value="4-carb_acid_sugar_kinase_N"/>
</dbReference>
<evidence type="ECO:0000256" key="3">
    <source>
        <dbReference type="ARBA" id="ARBA00022741"/>
    </source>
</evidence>
<evidence type="ECO:0000259" key="7">
    <source>
        <dbReference type="Pfam" id="PF07005"/>
    </source>
</evidence>
<feature type="domain" description="Four-carbon acid sugar kinase nucleotide binding" evidence="8">
    <location>
        <begin position="248"/>
        <end position="415"/>
    </location>
</feature>
<evidence type="ECO:0000259" key="8">
    <source>
        <dbReference type="Pfam" id="PF17042"/>
    </source>
</evidence>
<proteinExistence type="inferred from homology"/>
<evidence type="ECO:0000256" key="4">
    <source>
        <dbReference type="ARBA" id="ARBA00022777"/>
    </source>
</evidence>
<keyword evidence="6" id="KW-0119">Carbohydrate metabolism</keyword>
<dbReference type="Gene3D" id="3.40.50.10840">
    <property type="entry name" value="Putative sugar-binding, N-terminal domain"/>
    <property type="match status" value="1"/>
</dbReference>
<dbReference type="InterPro" id="IPR037051">
    <property type="entry name" value="4-carb_acid_sugar_kinase_N_sf"/>
</dbReference>
<accession>A0A840US31</accession>
<dbReference type="SUPFAM" id="SSF142764">
    <property type="entry name" value="YgbK-like"/>
    <property type="match status" value="1"/>
</dbReference>
<dbReference type="AlphaFoldDB" id="A0A840US31"/>
<dbReference type="RefSeq" id="WP_183862360.1">
    <property type="nucleotide sequence ID" value="NZ_JACHFH010000029.1"/>
</dbReference>
<evidence type="ECO:0000256" key="5">
    <source>
        <dbReference type="ARBA" id="ARBA00022840"/>
    </source>
</evidence>
<dbReference type="Pfam" id="PF07005">
    <property type="entry name" value="SBD_N"/>
    <property type="match status" value="1"/>
</dbReference>
<feature type="domain" description="Four-carbon acid sugar kinase N-terminal" evidence="7">
    <location>
        <begin position="4"/>
        <end position="225"/>
    </location>
</feature>
<dbReference type="GO" id="GO:0016301">
    <property type="term" value="F:kinase activity"/>
    <property type="evidence" value="ECO:0007669"/>
    <property type="project" value="UniProtKB-KW"/>
</dbReference>